<gene>
    <name evidence="1" type="ORF">FTX54_010785</name>
</gene>
<reference evidence="1 2" key="1">
    <citation type="submission" date="2024-01" db="EMBL/GenBank/DDBJ databases">
        <title>Complete Genome Sequence of Alkalicoccus halolimnae BZ-SZ-XJ29T, a Moderately Halophilic Bacterium Isolated from a Salt Lake.</title>
        <authorList>
            <person name="Zhao B."/>
        </authorList>
    </citation>
    <scope>NUCLEOTIDE SEQUENCE [LARGE SCALE GENOMIC DNA]</scope>
    <source>
        <strain evidence="1 2">BZ-SZ-XJ29</strain>
    </source>
</reference>
<proteinExistence type="predicted"/>
<dbReference type="RefSeq" id="WP_281285258.1">
    <property type="nucleotide sequence ID" value="NZ_CP144914.1"/>
</dbReference>
<sequence>MEELVGNCHRCGCEIYCLDGFFEGLQKDDELYCNACEEEAEK</sequence>
<evidence type="ECO:0000313" key="2">
    <source>
        <dbReference type="Proteomes" id="UP000321816"/>
    </source>
</evidence>
<dbReference type="Proteomes" id="UP000321816">
    <property type="component" value="Chromosome"/>
</dbReference>
<keyword evidence="2" id="KW-1185">Reference proteome</keyword>
<organism evidence="1 2">
    <name type="scientific">Alkalicoccus halolimnae</name>
    <dbReference type="NCBI Taxonomy" id="1667239"/>
    <lineage>
        <taxon>Bacteria</taxon>
        <taxon>Bacillati</taxon>
        <taxon>Bacillota</taxon>
        <taxon>Bacilli</taxon>
        <taxon>Bacillales</taxon>
        <taxon>Bacillaceae</taxon>
        <taxon>Alkalicoccus</taxon>
    </lineage>
</organism>
<dbReference type="AlphaFoldDB" id="A0AAJ8LV73"/>
<evidence type="ECO:0000313" key="1">
    <source>
        <dbReference type="EMBL" id="WWD78909.1"/>
    </source>
</evidence>
<dbReference type="KEGG" id="ahal:FTX54_010785"/>
<protein>
    <submittedName>
        <fullName evidence="1">Uncharacterized protein</fullName>
    </submittedName>
</protein>
<name>A0AAJ8LV73_9BACI</name>
<dbReference type="EMBL" id="CP144914">
    <property type="protein sequence ID" value="WWD78909.1"/>
    <property type="molecule type" value="Genomic_DNA"/>
</dbReference>
<accession>A0AAJ8LV73</accession>